<evidence type="ECO:0000313" key="2">
    <source>
        <dbReference type="EMBL" id="AKU80279.1"/>
    </source>
</evidence>
<evidence type="ECO:0000256" key="1">
    <source>
        <dbReference type="SAM" id="Phobius"/>
    </source>
</evidence>
<feature type="transmembrane region" description="Helical" evidence="1">
    <location>
        <begin position="89"/>
        <end position="114"/>
    </location>
</feature>
<dbReference type="STRING" id="216946.STURO_v1c10290"/>
<proteinExistence type="predicted"/>
<feature type="transmembrane region" description="Helical" evidence="1">
    <location>
        <begin position="12"/>
        <end position="33"/>
    </location>
</feature>
<dbReference type="RefSeq" id="WP_075048837.1">
    <property type="nucleotide sequence ID" value="NZ_CP012328.1"/>
</dbReference>
<protein>
    <recommendedName>
        <fullName evidence="4">Transmembrane protein</fullName>
    </recommendedName>
</protein>
<dbReference type="PATRIC" id="fig|216946.3.peg.1069"/>
<organism evidence="2 3">
    <name type="scientific">Spiroplasma turonicum</name>
    <dbReference type="NCBI Taxonomy" id="216946"/>
    <lineage>
        <taxon>Bacteria</taxon>
        <taxon>Bacillati</taxon>
        <taxon>Mycoplasmatota</taxon>
        <taxon>Mollicutes</taxon>
        <taxon>Entomoplasmatales</taxon>
        <taxon>Spiroplasmataceae</taxon>
        <taxon>Spiroplasma</taxon>
    </lineage>
</organism>
<keyword evidence="3" id="KW-1185">Reference proteome</keyword>
<feature type="transmembrane region" description="Helical" evidence="1">
    <location>
        <begin position="45"/>
        <end position="69"/>
    </location>
</feature>
<gene>
    <name evidence="2" type="ORF">STURON_001033</name>
</gene>
<dbReference type="Proteomes" id="UP000067243">
    <property type="component" value="Chromosome"/>
</dbReference>
<evidence type="ECO:0008006" key="4">
    <source>
        <dbReference type="Google" id="ProtNLM"/>
    </source>
</evidence>
<sequence>MSKYSNRNRNRSTIGEFVLIYFVFLFLFIITNKNIDNREIKKSKIIWFLLIGLFELLFSIAMLVVYLLIKKGSIVIETKTLTEVVTTLYVFAIVFVISLYLKSVILSISCLRVFKSFSSSRCVGQYFIVILMFLTPIINYLFCWIYFIVTIHFALNNGYSLS</sequence>
<dbReference type="AlphaFoldDB" id="A0A0K1P7V3"/>
<feature type="transmembrane region" description="Helical" evidence="1">
    <location>
        <begin position="126"/>
        <end position="155"/>
    </location>
</feature>
<evidence type="ECO:0000313" key="3">
    <source>
        <dbReference type="Proteomes" id="UP000067243"/>
    </source>
</evidence>
<name>A0A0K1P7V3_9MOLU</name>
<dbReference type="KEGG" id="stur:STURON_001033"/>
<keyword evidence="1" id="KW-0812">Transmembrane</keyword>
<keyword evidence="1" id="KW-1133">Transmembrane helix</keyword>
<dbReference type="EMBL" id="CP012328">
    <property type="protein sequence ID" value="AKU80279.1"/>
    <property type="molecule type" value="Genomic_DNA"/>
</dbReference>
<reference evidence="2 3" key="1">
    <citation type="journal article" date="2015" name="Genome Announc.">
        <title>Complete Genome Sequence of Spiroplasma turonicum Strain Tab4cT, a Parasite of a Horse Fly, Haematopota sp. (Diptera: Tabanidae).</title>
        <authorList>
            <person name="Davis R.E."/>
            <person name="Shao J."/>
            <person name="Zhao Y."/>
            <person name="Gasparich G.E."/>
            <person name="Gaynor B.J."/>
            <person name="Donofrio N."/>
        </authorList>
    </citation>
    <scope>NUCLEOTIDE SEQUENCE [LARGE SCALE GENOMIC DNA]</scope>
    <source>
        <strain evidence="2 3">Tab4c</strain>
    </source>
</reference>
<keyword evidence="1" id="KW-0472">Membrane</keyword>
<accession>A0A0K1P7V3</accession>